<sequence>MKKSAFNLDAFKAWLTDCGAVLIAPTSQWEILRVQTCDGVQVVYRNAKDVQTWPEPLVVAREAFERGNRMSLSPDMRARKKLRHLVEEIAARDGLWCWFCEAGFLGPDSGEVTIEHLVAKSHGGPDHLSNLVIACKGCNGLVGHMSVSEKVAIRDRKRGYAAVAA</sequence>
<feature type="domain" description="HNH nuclease" evidence="1">
    <location>
        <begin position="84"/>
        <end position="140"/>
    </location>
</feature>
<evidence type="ECO:0000313" key="3">
    <source>
        <dbReference type="Proteomes" id="UP000190130"/>
    </source>
</evidence>
<dbReference type="GO" id="GO:0004519">
    <property type="term" value="F:endonuclease activity"/>
    <property type="evidence" value="ECO:0007669"/>
    <property type="project" value="UniProtKB-KW"/>
</dbReference>
<protein>
    <submittedName>
        <fullName evidence="2">HNH endonuclease</fullName>
    </submittedName>
</protein>
<dbReference type="InterPro" id="IPR002711">
    <property type="entry name" value="HNH"/>
</dbReference>
<dbReference type="RefSeq" id="WP_079591799.1">
    <property type="nucleotide sequence ID" value="NZ_FUYX01000009.1"/>
</dbReference>
<organism evidence="2 3">
    <name type="scientific">Bosea thiooxidans</name>
    <dbReference type="NCBI Taxonomy" id="53254"/>
    <lineage>
        <taxon>Bacteria</taxon>
        <taxon>Pseudomonadati</taxon>
        <taxon>Pseudomonadota</taxon>
        <taxon>Alphaproteobacteria</taxon>
        <taxon>Hyphomicrobiales</taxon>
        <taxon>Boseaceae</taxon>
        <taxon>Bosea</taxon>
    </lineage>
</organism>
<keyword evidence="2" id="KW-0378">Hydrolase</keyword>
<gene>
    <name evidence="2" type="ORF">SAMN05660750_03367</name>
</gene>
<evidence type="ECO:0000313" key="2">
    <source>
        <dbReference type="EMBL" id="SKB97403.1"/>
    </source>
</evidence>
<evidence type="ECO:0000259" key="1">
    <source>
        <dbReference type="SMART" id="SM00507"/>
    </source>
</evidence>
<proteinExistence type="predicted"/>
<keyword evidence="2" id="KW-0255">Endonuclease</keyword>
<dbReference type="Pfam" id="PF01844">
    <property type="entry name" value="HNH"/>
    <property type="match status" value="1"/>
</dbReference>
<dbReference type="Gene3D" id="1.10.30.50">
    <property type="match status" value="1"/>
</dbReference>
<accession>A0A1T5FML2</accession>
<dbReference type="AlphaFoldDB" id="A0A1T5FML2"/>
<dbReference type="InterPro" id="IPR003615">
    <property type="entry name" value="HNH_nuc"/>
</dbReference>
<name>A0A1T5FML2_9HYPH</name>
<dbReference type="CDD" id="cd00085">
    <property type="entry name" value="HNHc"/>
    <property type="match status" value="1"/>
</dbReference>
<dbReference type="Proteomes" id="UP000190130">
    <property type="component" value="Unassembled WGS sequence"/>
</dbReference>
<keyword evidence="2" id="KW-0540">Nuclease</keyword>
<dbReference type="SMART" id="SM00507">
    <property type="entry name" value="HNHc"/>
    <property type="match status" value="1"/>
</dbReference>
<reference evidence="2 3" key="1">
    <citation type="submission" date="2017-02" db="EMBL/GenBank/DDBJ databases">
        <authorList>
            <person name="Peterson S.W."/>
        </authorList>
    </citation>
    <scope>NUCLEOTIDE SEQUENCE [LARGE SCALE GENOMIC DNA]</scope>
    <source>
        <strain evidence="2 3">DSM 9653</strain>
    </source>
</reference>
<dbReference type="OrthoDB" id="64523at2"/>
<dbReference type="EMBL" id="FUYX01000009">
    <property type="protein sequence ID" value="SKB97403.1"/>
    <property type="molecule type" value="Genomic_DNA"/>
</dbReference>